<dbReference type="GO" id="GO:0006633">
    <property type="term" value="P:fatty acid biosynthetic process"/>
    <property type="evidence" value="ECO:0007669"/>
    <property type="project" value="TreeGrafter"/>
</dbReference>
<dbReference type="SUPFAM" id="SSF52151">
    <property type="entry name" value="FabD/lysophospholipase-like"/>
    <property type="match status" value="1"/>
</dbReference>
<dbReference type="SMART" id="SM00827">
    <property type="entry name" value="PKS_AT"/>
    <property type="match status" value="1"/>
</dbReference>
<evidence type="ECO:0000256" key="3">
    <source>
        <dbReference type="ARBA" id="ARBA00048462"/>
    </source>
</evidence>
<dbReference type="PANTHER" id="PTHR42681">
    <property type="entry name" value="MALONYL-COA-ACYL CARRIER PROTEIN TRANSACYLASE, MITOCHONDRIAL"/>
    <property type="match status" value="1"/>
</dbReference>
<dbReference type="EMBL" id="CP019698">
    <property type="protein sequence ID" value="AQS59456.1"/>
    <property type="molecule type" value="Genomic_DNA"/>
</dbReference>
<keyword evidence="2 4" id="KW-0012">Acyltransferase</keyword>
<feature type="active site" evidence="5">
    <location>
        <position position="201"/>
    </location>
</feature>
<gene>
    <name evidence="7" type="ORF">B0537_10365</name>
</gene>
<keyword evidence="1 4" id="KW-0808">Transferase</keyword>
<keyword evidence="8" id="KW-1185">Reference proteome</keyword>
<evidence type="ECO:0000313" key="7">
    <source>
        <dbReference type="EMBL" id="AQS59456.1"/>
    </source>
</evidence>
<dbReference type="GO" id="GO:0004314">
    <property type="term" value="F:[acyl-carrier-protein] S-malonyltransferase activity"/>
    <property type="evidence" value="ECO:0007669"/>
    <property type="project" value="UniProtKB-EC"/>
</dbReference>
<evidence type="ECO:0000313" key="8">
    <source>
        <dbReference type="Proteomes" id="UP000189464"/>
    </source>
</evidence>
<dbReference type="EC" id="2.3.1.39" evidence="4"/>
<sequence>MSKIAYVFPGQGSQSVGMGRELYDNFAIFRQTMEEADDALGFKLSKMCFEGPAEELNSTVNTQPAILAVSVGAYRVLQQECGVTPGLMAGHSLGEYSALVAAGALQFADAVRVVRQRGSFMQEAAPAGSGGMAAILGLPREKVISCCQEASAQGLIEPVNFNCPGQVVIAGEKAALQKAMELCRQAGAKRAVELAVSGPFHSSLMKPAGERLAQVLDEITINNPSVPVVANVSAANIQTAVEIKDSLVRQISGAVLWEDSVARMADQGITTMVEIGPGKVLCGLIKKINKEITAVNVEDVASLEKVLALFKEVG</sequence>
<dbReference type="InterPro" id="IPR001227">
    <property type="entry name" value="Ac_transferase_dom_sf"/>
</dbReference>
<evidence type="ECO:0000259" key="6">
    <source>
        <dbReference type="SMART" id="SM00827"/>
    </source>
</evidence>
<evidence type="ECO:0000256" key="1">
    <source>
        <dbReference type="ARBA" id="ARBA00022679"/>
    </source>
</evidence>
<comment type="catalytic activity">
    <reaction evidence="3 4">
        <text>holo-[ACP] + malonyl-CoA = malonyl-[ACP] + CoA</text>
        <dbReference type="Rhea" id="RHEA:41792"/>
        <dbReference type="Rhea" id="RHEA-COMP:9623"/>
        <dbReference type="Rhea" id="RHEA-COMP:9685"/>
        <dbReference type="ChEBI" id="CHEBI:57287"/>
        <dbReference type="ChEBI" id="CHEBI:57384"/>
        <dbReference type="ChEBI" id="CHEBI:64479"/>
        <dbReference type="ChEBI" id="CHEBI:78449"/>
        <dbReference type="EC" id="2.3.1.39"/>
    </reaction>
</comment>
<dbReference type="NCBIfam" id="TIGR00128">
    <property type="entry name" value="fabD"/>
    <property type="match status" value="1"/>
</dbReference>
<dbReference type="InterPro" id="IPR014043">
    <property type="entry name" value="Acyl_transferase_dom"/>
</dbReference>
<dbReference type="Gene3D" id="3.40.366.10">
    <property type="entry name" value="Malonyl-Coenzyme A Acyl Carrier Protein, domain 2"/>
    <property type="match status" value="1"/>
</dbReference>
<dbReference type="Pfam" id="PF00698">
    <property type="entry name" value="Acyl_transf_1"/>
    <property type="match status" value="1"/>
</dbReference>
<dbReference type="InterPro" id="IPR024925">
    <property type="entry name" value="Malonyl_CoA-ACP_transAc"/>
</dbReference>
<dbReference type="Proteomes" id="UP000189464">
    <property type="component" value="Chromosome"/>
</dbReference>
<evidence type="ECO:0000256" key="5">
    <source>
        <dbReference type="PIRSR" id="PIRSR000446-1"/>
    </source>
</evidence>
<organism evidence="7 8">
    <name type="scientific">Desulforamulus ferrireducens</name>
    <dbReference type="NCBI Taxonomy" id="1833852"/>
    <lineage>
        <taxon>Bacteria</taxon>
        <taxon>Bacillati</taxon>
        <taxon>Bacillota</taxon>
        <taxon>Clostridia</taxon>
        <taxon>Eubacteriales</taxon>
        <taxon>Peptococcaceae</taxon>
        <taxon>Desulforamulus</taxon>
    </lineage>
</organism>
<dbReference type="InterPro" id="IPR050858">
    <property type="entry name" value="Mal-CoA-ACP_Trans/PKS_FabD"/>
</dbReference>
<dbReference type="FunFam" id="3.30.70.250:FF:000001">
    <property type="entry name" value="Malonyl CoA-acyl carrier protein transacylase"/>
    <property type="match status" value="1"/>
</dbReference>
<proteinExistence type="inferred from homology"/>
<evidence type="ECO:0000256" key="4">
    <source>
        <dbReference type="PIRNR" id="PIRNR000446"/>
    </source>
</evidence>
<dbReference type="OrthoDB" id="9805460at2"/>
<dbReference type="GO" id="GO:0005829">
    <property type="term" value="C:cytosol"/>
    <property type="evidence" value="ECO:0007669"/>
    <property type="project" value="TreeGrafter"/>
</dbReference>
<dbReference type="InterPro" id="IPR016036">
    <property type="entry name" value="Malonyl_transacylase_ACP-bd"/>
</dbReference>
<dbReference type="SUPFAM" id="SSF55048">
    <property type="entry name" value="Probable ACP-binding domain of malonyl-CoA ACP transacylase"/>
    <property type="match status" value="1"/>
</dbReference>
<dbReference type="AlphaFoldDB" id="A0A1S6IXF9"/>
<protein>
    <recommendedName>
        <fullName evidence="4">Malonyl CoA-acyl carrier protein transacylase</fullName>
        <ecNumber evidence="4">2.3.1.39</ecNumber>
    </recommendedName>
</protein>
<feature type="domain" description="Malonyl-CoA:ACP transacylase (MAT)" evidence="6">
    <location>
        <begin position="7"/>
        <end position="306"/>
    </location>
</feature>
<name>A0A1S6IXF9_9FIRM</name>
<dbReference type="PIRSF" id="PIRSF000446">
    <property type="entry name" value="Mct"/>
    <property type="match status" value="1"/>
</dbReference>
<feature type="active site" evidence="5">
    <location>
        <position position="92"/>
    </location>
</feature>
<dbReference type="STRING" id="1833852.B0537_10365"/>
<dbReference type="InterPro" id="IPR004410">
    <property type="entry name" value="Malonyl_CoA-ACP_transAc_FabD"/>
</dbReference>
<dbReference type="Gene3D" id="3.30.70.250">
    <property type="entry name" value="Malonyl-CoA ACP transacylase, ACP-binding"/>
    <property type="match status" value="1"/>
</dbReference>
<dbReference type="KEGG" id="dfg:B0537_10365"/>
<comment type="similarity">
    <text evidence="4">Belongs to the fabD family.</text>
</comment>
<dbReference type="PANTHER" id="PTHR42681:SF1">
    <property type="entry name" value="MALONYL-COA-ACYL CARRIER PROTEIN TRANSACYLASE, MITOCHONDRIAL"/>
    <property type="match status" value="1"/>
</dbReference>
<dbReference type="RefSeq" id="WP_077714525.1">
    <property type="nucleotide sequence ID" value="NZ_CP019698.1"/>
</dbReference>
<evidence type="ECO:0000256" key="2">
    <source>
        <dbReference type="ARBA" id="ARBA00023315"/>
    </source>
</evidence>
<accession>A0A1S6IXF9</accession>
<dbReference type="InterPro" id="IPR016035">
    <property type="entry name" value="Acyl_Trfase/lysoPLipase"/>
</dbReference>
<reference evidence="7 8" key="1">
    <citation type="journal article" date="2016" name="Int. J. Syst. Evol. Microbiol.">
        <title>Desulfotomaculum ferrireducens sp. nov., a moderately thermophilic sulfate-reducing and dissimilatory Fe(III)-reducing bacterium isolated from compost.</title>
        <authorList>
            <person name="Yang G."/>
            <person name="Guo J."/>
            <person name="Zhuang L."/>
            <person name="Yuan Y."/>
            <person name="Zhou S."/>
        </authorList>
    </citation>
    <scope>NUCLEOTIDE SEQUENCE [LARGE SCALE GENOMIC DNA]</scope>
    <source>
        <strain evidence="7 8">GSS09</strain>
    </source>
</reference>